<dbReference type="RefSeq" id="XP_067916719.1">
    <property type="nucleotide sequence ID" value="XM_068071306.1"/>
</dbReference>
<dbReference type="Proteomes" id="UP000221165">
    <property type="component" value="Unassembled WGS sequence"/>
</dbReference>
<reference evidence="2 3" key="1">
    <citation type="journal article" date="2017" name="Int. J. Parasitol.">
        <title>The genome of the protozoan parasite Cystoisospora suis and a reverse vaccinology approach to identify vaccine candidates.</title>
        <authorList>
            <person name="Palmieri N."/>
            <person name="Shrestha A."/>
            <person name="Ruttkowski B."/>
            <person name="Beck T."/>
            <person name="Vogl C."/>
            <person name="Tomley F."/>
            <person name="Blake D.P."/>
            <person name="Joachim A."/>
        </authorList>
    </citation>
    <scope>NUCLEOTIDE SEQUENCE [LARGE SCALE GENOMIC DNA]</scope>
    <source>
        <strain evidence="2 3">Wien I</strain>
    </source>
</reference>
<protein>
    <submittedName>
        <fullName evidence="2">Uncharacterized protein</fullName>
    </submittedName>
</protein>
<keyword evidence="1" id="KW-1133">Transmembrane helix</keyword>
<keyword evidence="3" id="KW-1185">Reference proteome</keyword>
<keyword evidence="1" id="KW-0812">Transmembrane</keyword>
<evidence type="ECO:0000256" key="1">
    <source>
        <dbReference type="SAM" id="Phobius"/>
    </source>
</evidence>
<feature type="transmembrane region" description="Helical" evidence="1">
    <location>
        <begin position="39"/>
        <end position="59"/>
    </location>
</feature>
<accession>A0A2C6KER6</accession>
<dbReference type="VEuPathDB" id="ToxoDB:CSUI_011205"/>
<proteinExistence type="predicted"/>
<feature type="non-terminal residue" evidence="2">
    <location>
        <position position="61"/>
    </location>
</feature>
<dbReference type="GeneID" id="94434517"/>
<dbReference type="AlphaFoldDB" id="A0A2C6KER6"/>
<keyword evidence="1" id="KW-0472">Membrane</keyword>
<name>A0A2C6KER6_9APIC</name>
<feature type="non-terminal residue" evidence="2">
    <location>
        <position position="1"/>
    </location>
</feature>
<organism evidence="2 3">
    <name type="scientific">Cystoisospora suis</name>
    <dbReference type="NCBI Taxonomy" id="483139"/>
    <lineage>
        <taxon>Eukaryota</taxon>
        <taxon>Sar</taxon>
        <taxon>Alveolata</taxon>
        <taxon>Apicomplexa</taxon>
        <taxon>Conoidasida</taxon>
        <taxon>Coccidia</taxon>
        <taxon>Eucoccidiorida</taxon>
        <taxon>Eimeriorina</taxon>
        <taxon>Sarcocystidae</taxon>
        <taxon>Cystoisospora</taxon>
    </lineage>
</organism>
<comment type="caution">
    <text evidence="2">The sequence shown here is derived from an EMBL/GenBank/DDBJ whole genome shotgun (WGS) entry which is preliminary data.</text>
</comment>
<gene>
    <name evidence="2" type="ORF">CSUI_011205</name>
</gene>
<evidence type="ECO:0000313" key="2">
    <source>
        <dbReference type="EMBL" id="PHJ14985.1"/>
    </source>
</evidence>
<sequence>PPPPPSARSKVCRLTCLVIEDCAAEFSAGPREEKKKKLVFPPVTTPIAIAVVSVVAGLVRR</sequence>
<dbReference type="EMBL" id="MIGC01010087">
    <property type="protein sequence ID" value="PHJ14985.1"/>
    <property type="molecule type" value="Genomic_DNA"/>
</dbReference>
<evidence type="ECO:0000313" key="3">
    <source>
        <dbReference type="Proteomes" id="UP000221165"/>
    </source>
</evidence>